<name>A0A4U6TU69_SETVI</name>
<gene>
    <name evidence="2" type="ORF">SEVIR_8G165800v2</name>
</gene>
<organism evidence="2 3">
    <name type="scientific">Setaria viridis</name>
    <name type="common">Green bristlegrass</name>
    <name type="synonym">Setaria italica subsp. viridis</name>
    <dbReference type="NCBI Taxonomy" id="4556"/>
    <lineage>
        <taxon>Eukaryota</taxon>
        <taxon>Viridiplantae</taxon>
        <taxon>Streptophyta</taxon>
        <taxon>Embryophyta</taxon>
        <taxon>Tracheophyta</taxon>
        <taxon>Spermatophyta</taxon>
        <taxon>Magnoliopsida</taxon>
        <taxon>Liliopsida</taxon>
        <taxon>Poales</taxon>
        <taxon>Poaceae</taxon>
        <taxon>PACMAD clade</taxon>
        <taxon>Panicoideae</taxon>
        <taxon>Panicodae</taxon>
        <taxon>Paniceae</taxon>
        <taxon>Cenchrinae</taxon>
        <taxon>Setaria</taxon>
    </lineage>
</organism>
<proteinExistence type="predicted"/>
<reference evidence="2" key="1">
    <citation type="submission" date="2019-03" db="EMBL/GenBank/DDBJ databases">
        <title>WGS assembly of Setaria viridis.</title>
        <authorList>
            <person name="Huang P."/>
            <person name="Jenkins J."/>
            <person name="Grimwood J."/>
            <person name="Barry K."/>
            <person name="Healey A."/>
            <person name="Mamidi S."/>
            <person name="Sreedasyam A."/>
            <person name="Shu S."/>
            <person name="Feldman M."/>
            <person name="Wu J."/>
            <person name="Yu Y."/>
            <person name="Chen C."/>
            <person name="Johnson J."/>
            <person name="Rokhsar D."/>
            <person name="Baxter I."/>
            <person name="Schmutz J."/>
            <person name="Brutnell T."/>
            <person name="Kellogg E."/>
        </authorList>
    </citation>
    <scope>NUCLEOTIDE SEQUENCE [LARGE SCALE GENOMIC DNA]</scope>
</reference>
<feature type="region of interest" description="Disordered" evidence="1">
    <location>
        <begin position="64"/>
        <end position="83"/>
    </location>
</feature>
<dbReference type="AlphaFoldDB" id="A0A4U6TU69"/>
<evidence type="ECO:0000256" key="1">
    <source>
        <dbReference type="SAM" id="MobiDB-lite"/>
    </source>
</evidence>
<dbReference type="Gramene" id="TKW01217">
    <property type="protein sequence ID" value="TKW01217"/>
    <property type="gene ID" value="SEVIR_8G165800v2"/>
</dbReference>
<evidence type="ECO:0000313" key="2">
    <source>
        <dbReference type="EMBL" id="TKW01217.1"/>
    </source>
</evidence>
<protein>
    <submittedName>
        <fullName evidence="2">Uncharacterized protein</fullName>
    </submittedName>
</protein>
<sequence>MGAKVPHSFSRSRVLPLALSPPVHLPRWLPPSSSSPIASAIIVPLPDHLARAWTASSSIAPARLQSSSVVPPRPHRCRPPPSRGLVATSVRVTASINTTSSVAAASSSTAAPRRRLYRACRFRPSSSAASVLRRRPPPPIVAAATSLRPCLRYPAAPATSSPKLGTA</sequence>
<keyword evidence="3" id="KW-1185">Reference proteome</keyword>
<evidence type="ECO:0000313" key="3">
    <source>
        <dbReference type="Proteomes" id="UP000298652"/>
    </source>
</evidence>
<dbReference type="EMBL" id="CM016559">
    <property type="protein sequence ID" value="TKW01217.1"/>
    <property type="molecule type" value="Genomic_DNA"/>
</dbReference>
<accession>A0A4U6TU69</accession>
<dbReference type="Proteomes" id="UP000298652">
    <property type="component" value="Chromosome 8"/>
</dbReference>